<dbReference type="GO" id="GO:0009686">
    <property type="term" value="P:gibberellin biosynthetic process"/>
    <property type="evidence" value="ECO:0007669"/>
    <property type="project" value="TreeGrafter"/>
</dbReference>
<dbReference type="Proteomes" id="UP001157006">
    <property type="component" value="Chromosome 6"/>
</dbReference>
<organism evidence="6 7">
    <name type="scientific">Vicia faba</name>
    <name type="common">Broad bean</name>
    <name type="synonym">Faba vulgaris</name>
    <dbReference type="NCBI Taxonomy" id="3906"/>
    <lineage>
        <taxon>Eukaryota</taxon>
        <taxon>Viridiplantae</taxon>
        <taxon>Streptophyta</taxon>
        <taxon>Embryophyta</taxon>
        <taxon>Tracheophyta</taxon>
        <taxon>Spermatophyta</taxon>
        <taxon>Magnoliopsida</taxon>
        <taxon>eudicotyledons</taxon>
        <taxon>Gunneridae</taxon>
        <taxon>Pentapetalae</taxon>
        <taxon>rosids</taxon>
        <taxon>fabids</taxon>
        <taxon>Fabales</taxon>
        <taxon>Fabaceae</taxon>
        <taxon>Papilionoideae</taxon>
        <taxon>50 kb inversion clade</taxon>
        <taxon>NPAAA clade</taxon>
        <taxon>Hologalegina</taxon>
        <taxon>IRL clade</taxon>
        <taxon>Fabeae</taxon>
        <taxon>Vicia</taxon>
    </lineage>
</organism>
<dbReference type="GO" id="GO:0009507">
    <property type="term" value="C:chloroplast"/>
    <property type="evidence" value="ECO:0007669"/>
    <property type="project" value="TreeGrafter"/>
</dbReference>
<feature type="domain" description="Terpene synthase N-terminal" evidence="4">
    <location>
        <begin position="279"/>
        <end position="485"/>
    </location>
</feature>
<proteinExistence type="predicted"/>
<dbReference type="InterPro" id="IPR005630">
    <property type="entry name" value="Terpene_synthase_metal-bd"/>
</dbReference>
<evidence type="ECO:0000313" key="7">
    <source>
        <dbReference type="Proteomes" id="UP001157006"/>
    </source>
</evidence>
<evidence type="ECO:0000256" key="1">
    <source>
        <dbReference type="ARBA" id="ARBA00001946"/>
    </source>
</evidence>
<dbReference type="SUPFAM" id="SSF48576">
    <property type="entry name" value="Terpenoid synthases"/>
    <property type="match status" value="1"/>
</dbReference>
<dbReference type="Gene3D" id="1.10.600.10">
    <property type="entry name" value="Farnesyl Diphosphate Synthase"/>
    <property type="match status" value="1"/>
</dbReference>
<protein>
    <submittedName>
        <fullName evidence="6">Uncharacterized protein</fullName>
    </submittedName>
</protein>
<dbReference type="InterPro" id="IPR008949">
    <property type="entry name" value="Isoprenoid_synthase_dom_sf"/>
</dbReference>
<evidence type="ECO:0000256" key="3">
    <source>
        <dbReference type="ARBA" id="ARBA00022842"/>
    </source>
</evidence>
<evidence type="ECO:0000259" key="4">
    <source>
        <dbReference type="Pfam" id="PF01397"/>
    </source>
</evidence>
<dbReference type="SFLD" id="SFLDG01605">
    <property type="entry name" value="Terpene_Cyclase_Like_1_N-term"/>
    <property type="match status" value="1"/>
</dbReference>
<feature type="domain" description="Terpene synthase metal-binding" evidence="5">
    <location>
        <begin position="559"/>
        <end position="680"/>
    </location>
</feature>
<keyword evidence="3" id="KW-0460">Magnesium</keyword>
<reference evidence="6 7" key="1">
    <citation type="submission" date="2023-01" db="EMBL/GenBank/DDBJ databases">
        <authorList>
            <person name="Kreplak J."/>
        </authorList>
    </citation>
    <scope>NUCLEOTIDE SEQUENCE [LARGE SCALE GENOMIC DNA]</scope>
</reference>
<dbReference type="GO" id="GO:0010333">
    <property type="term" value="F:terpene synthase activity"/>
    <property type="evidence" value="ECO:0007669"/>
    <property type="project" value="InterPro"/>
</dbReference>
<dbReference type="GO" id="GO:0000287">
    <property type="term" value="F:magnesium ion binding"/>
    <property type="evidence" value="ECO:0007669"/>
    <property type="project" value="InterPro"/>
</dbReference>
<dbReference type="Gene3D" id="1.50.10.160">
    <property type="match status" value="1"/>
</dbReference>
<dbReference type="Gene3D" id="1.50.10.130">
    <property type="entry name" value="Terpene synthase, N-terminal domain"/>
    <property type="match status" value="1"/>
</dbReference>
<name>A0AAV1BBR8_VICFA</name>
<evidence type="ECO:0000259" key="5">
    <source>
        <dbReference type="Pfam" id="PF03936"/>
    </source>
</evidence>
<dbReference type="Pfam" id="PF01397">
    <property type="entry name" value="Terpene_synth"/>
    <property type="match status" value="1"/>
</dbReference>
<dbReference type="AlphaFoldDB" id="A0AAV1BBR8"/>
<dbReference type="SFLD" id="SFLDG01014">
    <property type="entry name" value="Terpene_Cyclase_Like_1_N-term"/>
    <property type="match status" value="1"/>
</dbReference>
<gene>
    <name evidence="6" type="ORF">VFH_VI148840</name>
</gene>
<dbReference type="Pfam" id="PF03936">
    <property type="entry name" value="Terpene_synth_C"/>
    <property type="match status" value="1"/>
</dbReference>
<accession>A0AAV1BBR8</accession>
<keyword evidence="2" id="KW-0479">Metal-binding</keyword>
<dbReference type="PANTHER" id="PTHR31739:SF27">
    <property type="entry name" value="COPALYLDIPHOSPHATE SYNTHASE"/>
    <property type="match status" value="1"/>
</dbReference>
<dbReference type="InterPro" id="IPR008930">
    <property type="entry name" value="Terpenoid_cyclase/PrenylTrfase"/>
</dbReference>
<dbReference type="InterPro" id="IPR001906">
    <property type="entry name" value="Terpene_synth_N"/>
</dbReference>
<dbReference type="FunFam" id="1.50.10.130:FF:000002">
    <property type="entry name" value="Ent-copalyl diphosphate synthase, chloroplastic"/>
    <property type="match status" value="1"/>
</dbReference>
<evidence type="ECO:0000256" key="2">
    <source>
        <dbReference type="ARBA" id="ARBA00022723"/>
    </source>
</evidence>
<dbReference type="FunFam" id="1.50.10.160:FF:000001">
    <property type="entry name" value="Ent-copalyl diphosphate synthase"/>
    <property type="match status" value="1"/>
</dbReference>
<keyword evidence="7" id="KW-1185">Reference proteome</keyword>
<dbReference type="SUPFAM" id="SSF48239">
    <property type="entry name" value="Terpenoid cyclases/Protein prenyltransferases"/>
    <property type="match status" value="2"/>
</dbReference>
<dbReference type="InterPro" id="IPR036965">
    <property type="entry name" value="Terpene_synth_N_sf"/>
</dbReference>
<sequence length="802" mass="92614">MASQVSVCVTPMLQSSGAKYSAKSKYPINLSLQSSFHSLRGTRPVRIIKAKHENSFGGFQPIHPSQASQDSVLFDEWLGAVKNDDKYAESFHQVMVTNQIRTQINEVKKMLRSMEDGEITISAYDTAWVALVKSVDDENKPQFPSSLQWIVDNQLADGSWGDELFVAHDRILNTLACVIALKSWNVNPDMCEKGMKFFVENLDKIQDENVEHMPIGFEVAFPSLLNIAKSLNIEVPEESPILKEIFTMRDQKLKKIPREVLHKVPTTLLHSLEGMQDLDWNQLLQLQSQDGSFLFSPSSTAFAIMQTGDEDALNYLQKIVEKFNGGVPNVFPVDLFEHIWAVDRLERLGVSRYFKQEIKESMNYLSRYWTEKGICWARNSEVQDIDDTAMGFRLLRLHGHHVSPNVFKHFEKNGEFFCFAGQLNQAVTGMFNLYRASQVQFKGEEILENAKNFSARYLSKKRFSNELLDKWIITKDLPGEVGYALDIPWYASLPRLEARFYLEQYGGKNDVWIGKTLYRMPYVNNDVYLELAKLDYNNCQTVHNKEWEEIQRWCLESDLEGFGLSKKRLLYSYFVATANIFEPERSLERLAWAKTTALIWTLKSYFQDVETRDAFGNQLNEFIKGGNNSNKWLKNERDEKLLGVLLTTLDIIGFQMFKRNDQENSLYLNRMWQSWFSSWSSKGLSSPEDAELLVQIINLTSGNWSEDLELDPQYQKLLEATKRVCISLHNYERNLVQVGTDSEVESEMQELVQLVHQSSQNDLHSSIKNSFLMVARSYYYAAYCDPEAISYHIDKVLFQKVI</sequence>
<evidence type="ECO:0000313" key="6">
    <source>
        <dbReference type="EMBL" id="CAI8618972.1"/>
    </source>
</evidence>
<comment type="cofactor">
    <cofactor evidence="1">
        <name>Mg(2+)</name>
        <dbReference type="ChEBI" id="CHEBI:18420"/>
    </cofactor>
</comment>
<dbReference type="InterPro" id="IPR050148">
    <property type="entry name" value="Terpene_synthase-like"/>
</dbReference>
<dbReference type="EMBL" id="OX451741">
    <property type="protein sequence ID" value="CAI8618972.1"/>
    <property type="molecule type" value="Genomic_DNA"/>
</dbReference>
<dbReference type="PANTHER" id="PTHR31739">
    <property type="entry name" value="ENT-COPALYL DIPHOSPHATE SYNTHASE, CHLOROPLASTIC"/>
    <property type="match status" value="1"/>
</dbReference>